<evidence type="ECO:0000256" key="9">
    <source>
        <dbReference type="ARBA" id="ARBA00030917"/>
    </source>
</evidence>
<dbReference type="InterPro" id="IPR009779">
    <property type="entry name" value="SSR3"/>
</dbReference>
<gene>
    <name evidence="11" type="ORF">BIW11_06524</name>
</gene>
<keyword evidence="8 10" id="KW-0472">Membrane</keyword>
<feature type="transmembrane region" description="Helical" evidence="10">
    <location>
        <begin position="137"/>
        <end position="156"/>
    </location>
</feature>
<comment type="similarity">
    <text evidence="3">Belongs to the TRAP-gamma family.</text>
</comment>
<dbReference type="OrthoDB" id="10059529at2759"/>
<dbReference type="GO" id="GO:0006614">
    <property type="term" value="P:SRP-dependent cotranslational protein targeting to membrane"/>
    <property type="evidence" value="ECO:0007669"/>
    <property type="project" value="InterPro"/>
</dbReference>
<keyword evidence="7 10" id="KW-1133">Transmembrane helix</keyword>
<comment type="subcellular location">
    <subcellularLocation>
        <location evidence="2">Endoplasmic reticulum membrane</location>
        <topology evidence="2">Multi-pass membrane protein</topology>
    </subcellularLocation>
</comment>
<dbReference type="STRING" id="418985.A0A1V9XXN7"/>
<evidence type="ECO:0000256" key="5">
    <source>
        <dbReference type="ARBA" id="ARBA00022692"/>
    </source>
</evidence>
<dbReference type="GO" id="GO:0005789">
    <property type="term" value="C:endoplasmic reticulum membrane"/>
    <property type="evidence" value="ECO:0007669"/>
    <property type="project" value="UniProtKB-SubCell"/>
</dbReference>
<keyword evidence="6" id="KW-0256">Endoplasmic reticulum</keyword>
<comment type="function">
    <text evidence="1">TRAP proteins are part of a complex whose function is to bind calcium to the ER membrane and thereby regulate the retention of ER resident proteins.</text>
</comment>
<comment type="caution">
    <text evidence="11">The sequence shown here is derived from an EMBL/GenBank/DDBJ whole genome shotgun (WGS) entry which is preliminary data.</text>
</comment>
<dbReference type="Proteomes" id="UP000192247">
    <property type="component" value="Unassembled WGS sequence"/>
</dbReference>
<dbReference type="EMBL" id="MNPL01002457">
    <property type="protein sequence ID" value="OQR78254.1"/>
    <property type="molecule type" value="Genomic_DNA"/>
</dbReference>
<name>A0A1V9XXN7_9ACAR</name>
<feature type="transmembrane region" description="Helical" evidence="10">
    <location>
        <begin position="162"/>
        <end position="181"/>
    </location>
</feature>
<evidence type="ECO:0000313" key="11">
    <source>
        <dbReference type="EMBL" id="OQR78254.1"/>
    </source>
</evidence>
<feature type="transmembrane region" description="Helical" evidence="10">
    <location>
        <begin position="61"/>
        <end position="80"/>
    </location>
</feature>
<reference evidence="11 12" key="1">
    <citation type="journal article" date="2017" name="Gigascience">
        <title>Draft genome of the honey bee ectoparasitic mite, Tropilaelaps mercedesae, is shaped by the parasitic life history.</title>
        <authorList>
            <person name="Dong X."/>
            <person name="Armstrong S.D."/>
            <person name="Xia D."/>
            <person name="Makepeace B.L."/>
            <person name="Darby A.C."/>
            <person name="Kadowaki T."/>
        </authorList>
    </citation>
    <scope>NUCLEOTIDE SEQUENCE [LARGE SCALE GENOMIC DNA]</scope>
    <source>
        <strain evidence="11">Wuxi-XJTLU</strain>
    </source>
</reference>
<dbReference type="PANTHER" id="PTHR13399">
    <property type="entry name" value="TRANSLOCON-ASSOCIATED PROTEIN TRAP , GAMMA SUBUNIT"/>
    <property type="match status" value="1"/>
</dbReference>
<evidence type="ECO:0000256" key="2">
    <source>
        <dbReference type="ARBA" id="ARBA00004477"/>
    </source>
</evidence>
<evidence type="ECO:0000256" key="1">
    <source>
        <dbReference type="ARBA" id="ARBA00002838"/>
    </source>
</evidence>
<dbReference type="Pfam" id="PF07074">
    <property type="entry name" value="TRAP-gamma"/>
    <property type="match status" value="1"/>
</dbReference>
<evidence type="ECO:0000256" key="8">
    <source>
        <dbReference type="ARBA" id="ARBA00023136"/>
    </source>
</evidence>
<dbReference type="PANTHER" id="PTHR13399:SF2">
    <property type="entry name" value="TRANSLOCON-ASSOCIATED PROTEIN SUBUNIT GAMMA"/>
    <property type="match status" value="1"/>
</dbReference>
<evidence type="ECO:0000256" key="4">
    <source>
        <dbReference type="ARBA" id="ARBA00022231"/>
    </source>
</evidence>
<proteinExistence type="inferred from homology"/>
<organism evidence="11 12">
    <name type="scientific">Tropilaelaps mercedesae</name>
    <dbReference type="NCBI Taxonomy" id="418985"/>
    <lineage>
        <taxon>Eukaryota</taxon>
        <taxon>Metazoa</taxon>
        <taxon>Ecdysozoa</taxon>
        <taxon>Arthropoda</taxon>
        <taxon>Chelicerata</taxon>
        <taxon>Arachnida</taxon>
        <taxon>Acari</taxon>
        <taxon>Parasitiformes</taxon>
        <taxon>Mesostigmata</taxon>
        <taxon>Gamasina</taxon>
        <taxon>Dermanyssoidea</taxon>
        <taxon>Laelapidae</taxon>
        <taxon>Tropilaelaps</taxon>
    </lineage>
</organism>
<sequence length="184" mass="20848">MSSNSASKSRKLTREDELLQQFSNNVTSKNSALFYGNAIIVSVLPIWLYWRIQQLDLLPNAILYCAVTALATYLMAMAYGKVQLVKKHKLAQKREQAINREVAQEIGDKKVSRDERDERVLCKKNEVAQYEATNFSIFYNNALFLSLVVFFGFYLFRTYAPGFNYIVSVAGSSAIVAFLSTGNK</sequence>
<keyword evidence="5 10" id="KW-0812">Transmembrane</keyword>
<evidence type="ECO:0000256" key="7">
    <source>
        <dbReference type="ARBA" id="ARBA00022989"/>
    </source>
</evidence>
<evidence type="ECO:0000256" key="6">
    <source>
        <dbReference type="ARBA" id="ARBA00022824"/>
    </source>
</evidence>
<keyword evidence="12" id="KW-1185">Reference proteome</keyword>
<feature type="transmembrane region" description="Helical" evidence="10">
    <location>
        <begin position="32"/>
        <end position="49"/>
    </location>
</feature>
<accession>A0A1V9XXN7</accession>
<protein>
    <recommendedName>
        <fullName evidence="4">Translocon-associated protein subunit gamma</fullName>
    </recommendedName>
    <alternativeName>
        <fullName evidence="9">Signal sequence receptor subunit gamma</fullName>
    </alternativeName>
</protein>
<dbReference type="FunCoup" id="A0A1V9XXN7">
    <property type="interactions" value="1142"/>
</dbReference>
<dbReference type="AlphaFoldDB" id="A0A1V9XXN7"/>
<dbReference type="InParanoid" id="A0A1V9XXN7"/>
<evidence type="ECO:0000313" key="12">
    <source>
        <dbReference type="Proteomes" id="UP000192247"/>
    </source>
</evidence>
<evidence type="ECO:0000256" key="3">
    <source>
        <dbReference type="ARBA" id="ARBA00007990"/>
    </source>
</evidence>
<evidence type="ECO:0000256" key="10">
    <source>
        <dbReference type="SAM" id="Phobius"/>
    </source>
</evidence>